<evidence type="ECO:0000259" key="3">
    <source>
        <dbReference type="PROSITE" id="PS51272"/>
    </source>
</evidence>
<accession>A0AA42DN49</accession>
<dbReference type="PROSITE" id="PS51272">
    <property type="entry name" value="SLH"/>
    <property type="match status" value="3"/>
</dbReference>
<dbReference type="EMBL" id="JAQIFT010000047">
    <property type="protein sequence ID" value="MDA3732337.1"/>
    <property type="molecule type" value="Genomic_DNA"/>
</dbReference>
<feature type="region of interest" description="Disordered" evidence="2">
    <location>
        <begin position="1"/>
        <end position="25"/>
    </location>
</feature>
<dbReference type="PANTHER" id="PTHR43308">
    <property type="entry name" value="OUTER MEMBRANE PROTEIN ALPHA-RELATED"/>
    <property type="match status" value="1"/>
</dbReference>
<protein>
    <submittedName>
        <fullName evidence="4">S-layer homology domain-containing protein</fullName>
    </submittedName>
</protein>
<dbReference type="RefSeq" id="WP_271012521.1">
    <property type="nucleotide sequence ID" value="NZ_JAQIFT010000047.1"/>
</dbReference>
<feature type="domain" description="SLH" evidence="3">
    <location>
        <begin position="31"/>
        <end position="89"/>
    </location>
</feature>
<evidence type="ECO:0000256" key="2">
    <source>
        <dbReference type="SAM" id="MobiDB-lite"/>
    </source>
</evidence>
<dbReference type="InterPro" id="IPR001119">
    <property type="entry name" value="SLH_dom"/>
</dbReference>
<evidence type="ECO:0000256" key="1">
    <source>
        <dbReference type="ARBA" id="ARBA00022737"/>
    </source>
</evidence>
<keyword evidence="5" id="KW-1185">Reference proteome</keyword>
<proteinExistence type="predicted"/>
<comment type="caution">
    <text evidence="4">The sequence shown here is derived from an EMBL/GenBank/DDBJ whole genome shotgun (WGS) entry which is preliminary data.</text>
</comment>
<sequence>DPGPTPNPNPSPNPEGAEGTHSVDKEKVEQEKVIYEDLEGFDWALEAIDYLSKKGIMIKQGSTYFRPKEHVTRGQFIEALMDAVDLSEQTVEYFSDVDPEASYFEAVHKARSYGIVKGIGNNKFEPDQFLTREEAMVLIDRILQSTQTILFTKELNRDMYKDIDTIAPYALESIKHLIEIGIIKGDGVWIYPKQNVTRAESAVMLYRMAHLVESK</sequence>
<evidence type="ECO:0000313" key="4">
    <source>
        <dbReference type="EMBL" id="MDA3732337.1"/>
    </source>
</evidence>
<dbReference type="AlphaFoldDB" id="A0AA42DN49"/>
<feature type="non-terminal residue" evidence="4">
    <location>
        <position position="1"/>
    </location>
</feature>
<feature type="compositionally biased region" description="Pro residues" evidence="2">
    <location>
        <begin position="1"/>
        <end position="13"/>
    </location>
</feature>
<gene>
    <name evidence="4" type="ORF">PBV87_12650</name>
</gene>
<evidence type="ECO:0000313" key="5">
    <source>
        <dbReference type="Proteomes" id="UP001169242"/>
    </source>
</evidence>
<feature type="domain" description="SLH" evidence="3">
    <location>
        <begin position="90"/>
        <end position="153"/>
    </location>
</feature>
<organism evidence="4 5">
    <name type="scientific">Holtiella tumoricola</name>
    <dbReference type="NCBI Taxonomy" id="3018743"/>
    <lineage>
        <taxon>Bacteria</taxon>
        <taxon>Bacillati</taxon>
        <taxon>Bacillota</taxon>
        <taxon>Clostridia</taxon>
        <taxon>Lachnospirales</taxon>
        <taxon>Cellulosilyticaceae</taxon>
        <taxon>Holtiella</taxon>
    </lineage>
</organism>
<feature type="domain" description="SLH" evidence="3">
    <location>
        <begin position="157"/>
        <end position="215"/>
    </location>
</feature>
<name>A0AA42DN49_9FIRM</name>
<dbReference type="InterPro" id="IPR051465">
    <property type="entry name" value="Cell_Envelope_Struct_Comp"/>
</dbReference>
<dbReference type="Pfam" id="PF00395">
    <property type="entry name" value="SLH"/>
    <property type="match status" value="3"/>
</dbReference>
<dbReference type="Proteomes" id="UP001169242">
    <property type="component" value="Unassembled WGS sequence"/>
</dbReference>
<reference evidence="4" key="1">
    <citation type="journal article" date="2023" name="Int. J. Syst. Evol. Microbiol.">
        <title>&lt;i&gt;Holtiella tumoricola&lt;/i&gt; gen. nov. sp. nov., isolated from a human clinical sample.</title>
        <authorList>
            <person name="Allen-Vercoe E."/>
            <person name="Daigneault M.C."/>
            <person name="Vancuren S.J."/>
            <person name="Cochrane K."/>
            <person name="O'Neal L.L."/>
            <person name="Sankaranarayanan K."/>
            <person name="Lawson P.A."/>
        </authorList>
    </citation>
    <scope>NUCLEOTIDE SEQUENCE</scope>
    <source>
        <strain evidence="4">CC70A</strain>
    </source>
</reference>
<keyword evidence="1" id="KW-0677">Repeat</keyword>